<dbReference type="EMBL" id="SSTG01000164">
    <property type="protein sequence ID" value="THG44299.1"/>
    <property type="molecule type" value="Genomic_DNA"/>
</dbReference>
<accession>A0AC61S372</accession>
<keyword evidence="2" id="KW-1185">Reference proteome</keyword>
<organism evidence="1 2">
    <name type="scientific">Muribaculum caecicola</name>
    <dbReference type="NCBI Taxonomy" id="3038144"/>
    <lineage>
        <taxon>Bacteria</taxon>
        <taxon>Pseudomonadati</taxon>
        <taxon>Bacteroidota</taxon>
        <taxon>Bacteroidia</taxon>
        <taxon>Bacteroidales</taxon>
        <taxon>Muribaculaceae</taxon>
        <taxon>Muribaculum</taxon>
    </lineage>
</organism>
<protein>
    <submittedName>
        <fullName evidence="1">Uncharacterized protein</fullName>
    </submittedName>
</protein>
<sequence>MDKFTYYLHNLNADLDACRYNLIKDGKNEVNTLEMESLKVTLHHLLNGESYTHDGETSNPATELYKMKFLIDSLYRLTAHGAKGSTEYIFDKITEKEI</sequence>
<evidence type="ECO:0000313" key="2">
    <source>
        <dbReference type="Proteomes" id="UP000305401"/>
    </source>
</evidence>
<proteinExistence type="predicted"/>
<evidence type="ECO:0000313" key="1">
    <source>
        <dbReference type="EMBL" id="THG44299.1"/>
    </source>
</evidence>
<name>A0AC61S372_9BACT</name>
<reference evidence="1" key="1">
    <citation type="submission" date="2019-04" db="EMBL/GenBank/DDBJ databases">
        <title>Microbes associate with the intestines of laboratory mice.</title>
        <authorList>
            <person name="Navarre W."/>
            <person name="Wong E."/>
            <person name="Huang K.C."/>
            <person name="Tropini C."/>
            <person name="Ng K."/>
            <person name="Yu B."/>
        </authorList>
    </citation>
    <scope>NUCLEOTIDE SEQUENCE</scope>
    <source>
        <strain evidence="1">NM86_A22</strain>
    </source>
</reference>
<dbReference type="Proteomes" id="UP000305401">
    <property type="component" value="Unassembled WGS sequence"/>
</dbReference>
<gene>
    <name evidence="1" type="ORF">E5990_09810</name>
</gene>
<comment type="caution">
    <text evidence="1">The sequence shown here is derived from an EMBL/GenBank/DDBJ whole genome shotgun (WGS) entry which is preliminary data.</text>
</comment>